<feature type="compositionally biased region" description="Basic and acidic residues" evidence="6">
    <location>
        <begin position="188"/>
        <end position="211"/>
    </location>
</feature>
<dbReference type="Proteomes" id="UP000315349">
    <property type="component" value="Chromosome"/>
</dbReference>
<dbReference type="Pfam" id="PF00510">
    <property type="entry name" value="COX3"/>
    <property type="match status" value="2"/>
</dbReference>
<name>A0A518GJC3_9PLAN</name>
<evidence type="ECO:0000256" key="5">
    <source>
        <dbReference type="ARBA" id="ARBA00023136"/>
    </source>
</evidence>
<dbReference type="EC" id="1.9.3.1" evidence="9"/>
<dbReference type="RefSeq" id="WP_145295401.1">
    <property type="nucleotide sequence ID" value="NZ_CP036299.1"/>
</dbReference>
<keyword evidence="4 7" id="KW-1133">Transmembrane helix</keyword>
<evidence type="ECO:0000256" key="7">
    <source>
        <dbReference type="SAM" id="Phobius"/>
    </source>
</evidence>
<feature type="region of interest" description="Disordered" evidence="6">
    <location>
        <begin position="180"/>
        <end position="211"/>
    </location>
</feature>
<comment type="subcellular location">
    <subcellularLocation>
        <location evidence="1">Membrane</location>
        <topology evidence="1">Multi-pass membrane protein</topology>
    </subcellularLocation>
</comment>
<feature type="compositionally biased region" description="Basic and acidic residues" evidence="6">
    <location>
        <begin position="14"/>
        <end position="28"/>
    </location>
</feature>
<evidence type="ECO:0000313" key="9">
    <source>
        <dbReference type="EMBL" id="QDV28691.1"/>
    </source>
</evidence>
<feature type="transmembrane region" description="Helical" evidence="7">
    <location>
        <begin position="50"/>
        <end position="73"/>
    </location>
</feature>
<dbReference type="AlphaFoldDB" id="A0A518GJC3"/>
<evidence type="ECO:0000256" key="3">
    <source>
        <dbReference type="ARBA" id="ARBA00022692"/>
    </source>
</evidence>
<keyword evidence="5 7" id="KW-0472">Membrane</keyword>
<evidence type="ECO:0000313" key="10">
    <source>
        <dbReference type="Proteomes" id="UP000315349"/>
    </source>
</evidence>
<keyword evidence="9" id="KW-0560">Oxidoreductase</keyword>
<feature type="transmembrane region" description="Helical" evidence="7">
    <location>
        <begin position="240"/>
        <end position="265"/>
    </location>
</feature>
<evidence type="ECO:0000256" key="6">
    <source>
        <dbReference type="SAM" id="MobiDB-lite"/>
    </source>
</evidence>
<gene>
    <name evidence="9" type="primary">ctaE_1</name>
    <name evidence="9" type="ORF">Spb1_05560</name>
</gene>
<accession>A0A518GJC3</accession>
<evidence type="ECO:0000256" key="1">
    <source>
        <dbReference type="ARBA" id="ARBA00004141"/>
    </source>
</evidence>
<feature type="transmembrane region" description="Helical" evidence="7">
    <location>
        <begin position="285"/>
        <end position="304"/>
    </location>
</feature>
<feature type="region of interest" description="Disordered" evidence="6">
    <location>
        <begin position="1"/>
        <end position="31"/>
    </location>
</feature>
<dbReference type="Gene3D" id="1.20.120.80">
    <property type="entry name" value="Cytochrome c oxidase, subunit III, four-helix bundle"/>
    <property type="match status" value="2"/>
</dbReference>
<evidence type="ECO:0000256" key="4">
    <source>
        <dbReference type="ARBA" id="ARBA00022989"/>
    </source>
</evidence>
<protein>
    <submittedName>
        <fullName evidence="9">Cytochrome c oxidase subunit 3</fullName>
        <ecNumber evidence="9">1.9.3.1</ecNumber>
    </submittedName>
</protein>
<evidence type="ECO:0000259" key="8">
    <source>
        <dbReference type="PROSITE" id="PS50253"/>
    </source>
</evidence>
<dbReference type="GO" id="GO:0004129">
    <property type="term" value="F:cytochrome-c oxidase activity"/>
    <property type="evidence" value="ECO:0007669"/>
    <property type="project" value="InterPro"/>
</dbReference>
<keyword evidence="10" id="KW-1185">Reference proteome</keyword>
<dbReference type="GO" id="GO:0019646">
    <property type="term" value="P:aerobic electron transport chain"/>
    <property type="evidence" value="ECO:0007669"/>
    <property type="project" value="InterPro"/>
</dbReference>
<keyword evidence="3 7" id="KW-0812">Transmembrane</keyword>
<dbReference type="InterPro" id="IPR024791">
    <property type="entry name" value="Cyt_c/ubiquinol_Oxase_su3"/>
</dbReference>
<evidence type="ECO:0000256" key="2">
    <source>
        <dbReference type="ARBA" id="ARBA00010581"/>
    </source>
</evidence>
<dbReference type="OrthoDB" id="9810850at2"/>
<sequence length="305" mass="33518">MSTADVVSPVTTPGEHHAHSGEGHDHGHGHQPHLAHHFESYEQQFDAGKLGIWLFLVTEVLFFSGLFCAYVVFRVLYPELFAFGHLFLNKELGAINTVVLLVSSLTMALAVRAAQLGQRQVLISMLVVTIACAFVFMGIKYVEYTTKFREGLFPARYFAPTPEALLHAAHMIHDAQSHGAAGHAAGHGAHDEHAADASHGHEGKAGDHSHEEVNKNGLTAAEQAMVDSVKVPANAGLFFSIYYCLTGLHGIHIIAGIAAISWILVRSIKGHFTPLYFGPVEYVGLYWHLVDLIWIYLFPLLYLIH</sequence>
<dbReference type="InterPro" id="IPR035973">
    <property type="entry name" value="Cyt_c_oxidase_su3-like_sf"/>
</dbReference>
<reference evidence="9 10" key="1">
    <citation type="submission" date="2019-02" db="EMBL/GenBank/DDBJ databases">
        <title>Deep-cultivation of Planctomycetes and their phenomic and genomic characterization uncovers novel biology.</title>
        <authorList>
            <person name="Wiegand S."/>
            <person name="Jogler M."/>
            <person name="Boedeker C."/>
            <person name="Pinto D."/>
            <person name="Vollmers J."/>
            <person name="Rivas-Marin E."/>
            <person name="Kohn T."/>
            <person name="Peeters S.H."/>
            <person name="Heuer A."/>
            <person name="Rast P."/>
            <person name="Oberbeckmann S."/>
            <person name="Bunk B."/>
            <person name="Jeske O."/>
            <person name="Meyerdierks A."/>
            <person name="Storesund J.E."/>
            <person name="Kallscheuer N."/>
            <person name="Luecker S."/>
            <person name="Lage O.M."/>
            <person name="Pohl T."/>
            <person name="Merkel B.J."/>
            <person name="Hornburger P."/>
            <person name="Mueller R.-W."/>
            <person name="Bruemmer F."/>
            <person name="Labrenz M."/>
            <person name="Spormann A.M."/>
            <person name="Op den Camp H."/>
            <person name="Overmann J."/>
            <person name="Amann R."/>
            <person name="Jetten M.S.M."/>
            <person name="Mascher T."/>
            <person name="Medema M.H."/>
            <person name="Devos D.P."/>
            <person name="Kaster A.-K."/>
            <person name="Ovreas L."/>
            <person name="Rohde M."/>
            <person name="Galperin M.Y."/>
            <person name="Jogler C."/>
        </authorList>
    </citation>
    <scope>NUCLEOTIDE SEQUENCE [LARGE SCALE GENOMIC DNA]</scope>
    <source>
        <strain evidence="9 10">Spb1</strain>
    </source>
</reference>
<dbReference type="InterPro" id="IPR000298">
    <property type="entry name" value="Cyt_c_oxidase-like_su3"/>
</dbReference>
<feature type="transmembrane region" description="Helical" evidence="7">
    <location>
        <begin position="94"/>
        <end position="115"/>
    </location>
</feature>
<dbReference type="InterPro" id="IPR013833">
    <property type="entry name" value="Cyt_c_oxidase_su3_a-hlx"/>
</dbReference>
<dbReference type="GO" id="GO:0016491">
    <property type="term" value="F:oxidoreductase activity"/>
    <property type="evidence" value="ECO:0007669"/>
    <property type="project" value="UniProtKB-KW"/>
</dbReference>
<proteinExistence type="inferred from homology"/>
<dbReference type="PANTHER" id="PTHR11403:SF6">
    <property type="entry name" value="NITRIC OXIDE REDUCTASE SUBUNIT E"/>
    <property type="match status" value="1"/>
</dbReference>
<dbReference type="KEGG" id="peh:Spb1_05560"/>
<comment type="similarity">
    <text evidence="2">Belongs to the cytochrome c oxidase subunit 3 family.</text>
</comment>
<dbReference type="EMBL" id="CP036299">
    <property type="protein sequence ID" value="QDV28691.1"/>
    <property type="molecule type" value="Genomic_DNA"/>
</dbReference>
<dbReference type="SUPFAM" id="SSF81452">
    <property type="entry name" value="Cytochrome c oxidase subunit III-like"/>
    <property type="match status" value="2"/>
</dbReference>
<organism evidence="9 10">
    <name type="scientific">Planctopirus ephydatiae</name>
    <dbReference type="NCBI Taxonomy" id="2528019"/>
    <lineage>
        <taxon>Bacteria</taxon>
        <taxon>Pseudomonadati</taxon>
        <taxon>Planctomycetota</taxon>
        <taxon>Planctomycetia</taxon>
        <taxon>Planctomycetales</taxon>
        <taxon>Planctomycetaceae</taxon>
        <taxon>Planctopirus</taxon>
    </lineage>
</organism>
<dbReference type="PROSITE" id="PS50253">
    <property type="entry name" value="COX3"/>
    <property type="match status" value="1"/>
</dbReference>
<feature type="domain" description="Heme-copper oxidase subunit III family profile" evidence="8">
    <location>
        <begin position="49"/>
        <end position="305"/>
    </location>
</feature>
<dbReference type="PANTHER" id="PTHR11403">
    <property type="entry name" value="CYTOCHROME C OXIDASE SUBUNIT III"/>
    <property type="match status" value="1"/>
</dbReference>
<dbReference type="GO" id="GO:0016020">
    <property type="term" value="C:membrane"/>
    <property type="evidence" value="ECO:0007669"/>
    <property type="project" value="UniProtKB-SubCell"/>
</dbReference>
<feature type="compositionally biased region" description="Polar residues" evidence="6">
    <location>
        <begin position="1"/>
        <end position="11"/>
    </location>
</feature>
<feature type="transmembrane region" description="Helical" evidence="7">
    <location>
        <begin position="121"/>
        <end position="139"/>
    </location>
</feature>